<evidence type="ECO:0000313" key="2">
    <source>
        <dbReference type="EMBL" id="KAG5265900.1"/>
    </source>
</evidence>
<keyword evidence="3" id="KW-1185">Reference proteome</keyword>
<evidence type="ECO:0000313" key="3">
    <source>
        <dbReference type="Proteomes" id="UP000823561"/>
    </source>
</evidence>
<accession>A0AAV6FTM7</accession>
<dbReference type="EMBL" id="JADWDJ010000019">
    <property type="protein sequence ID" value="KAG5265900.1"/>
    <property type="molecule type" value="Genomic_DNA"/>
</dbReference>
<name>A0AAV6FTM7_9TELE</name>
<comment type="caution">
    <text evidence="2">The sequence shown here is derived from an EMBL/GenBank/DDBJ whole genome shotgun (WGS) entry which is preliminary data.</text>
</comment>
<evidence type="ECO:0000256" key="1">
    <source>
        <dbReference type="SAM" id="MobiDB-lite"/>
    </source>
</evidence>
<gene>
    <name evidence="2" type="ORF">AALO_G00247570</name>
</gene>
<dbReference type="Proteomes" id="UP000823561">
    <property type="component" value="Chromosome 19"/>
</dbReference>
<proteinExistence type="predicted"/>
<dbReference type="AlphaFoldDB" id="A0AAV6FTM7"/>
<feature type="region of interest" description="Disordered" evidence="1">
    <location>
        <begin position="7"/>
        <end position="33"/>
    </location>
</feature>
<protein>
    <submittedName>
        <fullName evidence="2">Uncharacterized protein</fullName>
    </submittedName>
</protein>
<sequence>MFVCSKHFVNGESSPETPNPVPAISGGGSAVKGRRLPTKRGIYTVSGSSVQDTTSEELSMVIETAENTR</sequence>
<reference evidence="2" key="1">
    <citation type="submission" date="2020-10" db="EMBL/GenBank/DDBJ databases">
        <title>Chromosome-scale genome assembly of the Allis shad, Alosa alosa.</title>
        <authorList>
            <person name="Margot Z."/>
            <person name="Christophe K."/>
            <person name="Cabau C."/>
            <person name="Louis A."/>
            <person name="Berthelot C."/>
            <person name="Parey E."/>
            <person name="Roest Crollius H."/>
            <person name="Montfort J."/>
            <person name="Robinson-Rechavi M."/>
            <person name="Bucao C."/>
            <person name="Bouchez O."/>
            <person name="Gislard M."/>
            <person name="Lluch J."/>
            <person name="Milhes M."/>
            <person name="Lampietro C."/>
            <person name="Lopez Roques C."/>
            <person name="Donnadieu C."/>
            <person name="Braasch I."/>
            <person name="Desvignes T."/>
            <person name="Postlethwait J."/>
            <person name="Bobe J."/>
            <person name="Guiguen Y."/>
        </authorList>
    </citation>
    <scope>NUCLEOTIDE SEQUENCE</scope>
    <source>
        <strain evidence="2">M-15738</strain>
        <tissue evidence="2">Blood</tissue>
    </source>
</reference>
<organism evidence="2 3">
    <name type="scientific">Alosa alosa</name>
    <name type="common">allis shad</name>
    <dbReference type="NCBI Taxonomy" id="278164"/>
    <lineage>
        <taxon>Eukaryota</taxon>
        <taxon>Metazoa</taxon>
        <taxon>Chordata</taxon>
        <taxon>Craniata</taxon>
        <taxon>Vertebrata</taxon>
        <taxon>Euteleostomi</taxon>
        <taxon>Actinopterygii</taxon>
        <taxon>Neopterygii</taxon>
        <taxon>Teleostei</taxon>
        <taxon>Clupei</taxon>
        <taxon>Clupeiformes</taxon>
        <taxon>Clupeoidei</taxon>
        <taxon>Clupeidae</taxon>
        <taxon>Alosa</taxon>
    </lineage>
</organism>